<dbReference type="Gene3D" id="2.170.270.10">
    <property type="entry name" value="SET domain"/>
    <property type="match status" value="1"/>
</dbReference>
<evidence type="ECO:0000313" key="3">
    <source>
        <dbReference type="Proteomes" id="UP000318582"/>
    </source>
</evidence>
<dbReference type="InterPro" id="IPR001214">
    <property type="entry name" value="SET_dom"/>
</dbReference>
<protein>
    <recommendedName>
        <fullName evidence="1">SET domain-containing protein</fullName>
    </recommendedName>
</protein>
<organism evidence="2 3">
    <name type="scientific">Powellomyces hirtus</name>
    <dbReference type="NCBI Taxonomy" id="109895"/>
    <lineage>
        <taxon>Eukaryota</taxon>
        <taxon>Fungi</taxon>
        <taxon>Fungi incertae sedis</taxon>
        <taxon>Chytridiomycota</taxon>
        <taxon>Chytridiomycota incertae sedis</taxon>
        <taxon>Chytridiomycetes</taxon>
        <taxon>Spizellomycetales</taxon>
        <taxon>Powellomycetaceae</taxon>
        <taxon>Powellomyces</taxon>
    </lineage>
</organism>
<reference evidence="2 3" key="1">
    <citation type="journal article" date="2019" name="Sci. Rep.">
        <title>Comparative genomics of chytrid fungi reveal insights into the obligate biotrophic and pathogenic lifestyle of Synchytrium endobioticum.</title>
        <authorList>
            <person name="van de Vossenberg B.T.L.H."/>
            <person name="Warris S."/>
            <person name="Nguyen H.D.T."/>
            <person name="van Gent-Pelzer M.P.E."/>
            <person name="Joly D.L."/>
            <person name="van de Geest H.C."/>
            <person name="Bonants P.J.M."/>
            <person name="Smith D.S."/>
            <person name="Levesque C.A."/>
            <person name="van der Lee T.A.J."/>
        </authorList>
    </citation>
    <scope>NUCLEOTIDE SEQUENCE [LARGE SCALE GENOMIC DNA]</scope>
    <source>
        <strain evidence="2 3">CBS 809.83</strain>
    </source>
</reference>
<keyword evidence="3" id="KW-1185">Reference proteome</keyword>
<evidence type="ECO:0000259" key="1">
    <source>
        <dbReference type="Pfam" id="PF00856"/>
    </source>
</evidence>
<gene>
    <name evidence="2" type="ORF">PhCBS80983_g06169</name>
</gene>
<feature type="domain" description="SET" evidence="1">
    <location>
        <begin position="22"/>
        <end position="93"/>
    </location>
</feature>
<proteinExistence type="predicted"/>
<dbReference type="STRING" id="109895.A0A507DPV8"/>
<sequence>MHVLDYIGQVHLAATASTTSDYILSFDRVTGLSVDAAQAGNEGRFINDFRGVAAKPNVEFETYRDAKTGEVKMGVWVGGKEIRKGEELCVSYGKGFWKERGLI</sequence>
<accession>A0A507DPV8</accession>
<dbReference type="InterPro" id="IPR046341">
    <property type="entry name" value="SET_dom_sf"/>
</dbReference>
<dbReference type="Pfam" id="PF00856">
    <property type="entry name" value="SET"/>
    <property type="match status" value="1"/>
</dbReference>
<comment type="caution">
    <text evidence="2">The sequence shown here is derived from an EMBL/GenBank/DDBJ whole genome shotgun (WGS) entry which is preliminary data.</text>
</comment>
<dbReference type="AlphaFoldDB" id="A0A507DPV8"/>
<dbReference type="EMBL" id="QEAQ01000192">
    <property type="protein sequence ID" value="TPX53769.1"/>
    <property type="molecule type" value="Genomic_DNA"/>
</dbReference>
<name>A0A507DPV8_9FUNG</name>
<dbReference type="SUPFAM" id="SSF82199">
    <property type="entry name" value="SET domain"/>
    <property type="match status" value="1"/>
</dbReference>
<dbReference type="Proteomes" id="UP000318582">
    <property type="component" value="Unassembled WGS sequence"/>
</dbReference>
<evidence type="ECO:0000313" key="2">
    <source>
        <dbReference type="EMBL" id="TPX53769.1"/>
    </source>
</evidence>